<organism evidence="2 3">
    <name type="scientific">Rickenella mellea</name>
    <dbReference type="NCBI Taxonomy" id="50990"/>
    <lineage>
        <taxon>Eukaryota</taxon>
        <taxon>Fungi</taxon>
        <taxon>Dikarya</taxon>
        <taxon>Basidiomycota</taxon>
        <taxon>Agaricomycotina</taxon>
        <taxon>Agaricomycetes</taxon>
        <taxon>Hymenochaetales</taxon>
        <taxon>Rickenellaceae</taxon>
        <taxon>Rickenella</taxon>
    </lineage>
</organism>
<feature type="compositionally biased region" description="Polar residues" evidence="1">
    <location>
        <begin position="554"/>
        <end position="565"/>
    </location>
</feature>
<protein>
    <submittedName>
        <fullName evidence="2">Uncharacterized protein</fullName>
    </submittedName>
</protein>
<dbReference type="OrthoDB" id="3215314at2759"/>
<accession>A0A4Y7QJR3</accession>
<feature type="compositionally biased region" description="Low complexity" evidence="1">
    <location>
        <begin position="399"/>
        <end position="411"/>
    </location>
</feature>
<reference evidence="2 3" key="1">
    <citation type="submission" date="2018-06" db="EMBL/GenBank/DDBJ databases">
        <title>A transcriptomic atlas of mushroom development highlights an independent origin of complex multicellularity.</title>
        <authorList>
            <consortium name="DOE Joint Genome Institute"/>
            <person name="Krizsan K."/>
            <person name="Almasi E."/>
            <person name="Merenyi Z."/>
            <person name="Sahu N."/>
            <person name="Viragh M."/>
            <person name="Koszo T."/>
            <person name="Mondo S."/>
            <person name="Kiss B."/>
            <person name="Balint B."/>
            <person name="Kues U."/>
            <person name="Barry K."/>
            <person name="Hegedus J.C."/>
            <person name="Henrissat B."/>
            <person name="Johnson J."/>
            <person name="Lipzen A."/>
            <person name="Ohm R."/>
            <person name="Nagy I."/>
            <person name="Pangilinan J."/>
            <person name="Yan J."/>
            <person name="Xiong Y."/>
            <person name="Grigoriev I.V."/>
            <person name="Hibbett D.S."/>
            <person name="Nagy L.G."/>
        </authorList>
    </citation>
    <scope>NUCLEOTIDE SEQUENCE [LARGE SCALE GENOMIC DNA]</scope>
    <source>
        <strain evidence="2 3">SZMC22713</strain>
    </source>
</reference>
<dbReference type="EMBL" id="ML170159">
    <property type="protein sequence ID" value="TDL27461.1"/>
    <property type="molecule type" value="Genomic_DNA"/>
</dbReference>
<evidence type="ECO:0000313" key="3">
    <source>
        <dbReference type="Proteomes" id="UP000294933"/>
    </source>
</evidence>
<dbReference type="Proteomes" id="UP000294933">
    <property type="component" value="Unassembled WGS sequence"/>
</dbReference>
<dbReference type="VEuPathDB" id="FungiDB:BD410DRAFT_894571"/>
<dbReference type="SUPFAM" id="SSF52047">
    <property type="entry name" value="RNI-like"/>
    <property type="match status" value="1"/>
</dbReference>
<name>A0A4Y7QJR3_9AGAM</name>
<dbReference type="AlphaFoldDB" id="A0A4Y7QJR3"/>
<proteinExistence type="predicted"/>
<evidence type="ECO:0000256" key="1">
    <source>
        <dbReference type="SAM" id="MobiDB-lite"/>
    </source>
</evidence>
<feature type="region of interest" description="Disordered" evidence="1">
    <location>
        <begin position="374"/>
        <end position="421"/>
    </location>
</feature>
<keyword evidence="3" id="KW-1185">Reference proteome</keyword>
<feature type="region of interest" description="Disordered" evidence="1">
    <location>
        <begin position="551"/>
        <end position="637"/>
    </location>
</feature>
<sequence>MAPILLWDSRPVEGSDDAGLTILKTVLPTRTVPAPYEGDEDEVLSYVPSLGYFCIKSLLQFPDQVSSVSSMRLAYRHNGKGFDILKALIPNWRTADFTMSRVDPRLWALIVQIYSDLPKAFSSYRIPLSDQHLPLLQRIPSTPDFCLITILELPRCRTLTDTTILELKELHNLCALDASDTAISEYGVRSLARTLMFNEDGGRRGPWSLRLLRVRNCRRIRKDIFQTLPLFPLLCAVDLRGTSCRATDVQYPFEYSGTEDLFEPTTLAEAIALLHAHHANFLSHPRPFSLHVTHREAMVYERPNTAVPTVTMENSLVTLLGSTNSRNLSSKADVPGKVQVQDWQVVVKHEDKKKQVNGGVDSRRHDHDVEDWDEASDDVHHGYGSHSNEDGNEEDLDSSADGGSLSGSDSEAQSDADGTDVMQMNIDERNRARFDMDGVTMMNLVAVEELAGVELQAVADNFYQPFVKKRPDLGRKRESCQSIGERQLMVYRTPPSWSLLMSGDVKKSLNPAGSSMERLVPRKPDSSPSFVEFMKKRRKVEQGKRVSAAARDTALTQTENVQSRIAMQGGSEVDLGTHRTTKPLRPISNLKVPQIQPKTTPRLKLEPSSKPAKGIEQQRTKRPSQKFDWQGWSRNRQ</sequence>
<gene>
    <name evidence="2" type="ORF">BD410DRAFT_894571</name>
</gene>
<evidence type="ECO:0000313" key="2">
    <source>
        <dbReference type="EMBL" id="TDL27461.1"/>
    </source>
</evidence>